<organism evidence="6 7">
    <name type="scientific">Parvicella tangerina</name>
    <dbReference type="NCBI Taxonomy" id="2829795"/>
    <lineage>
        <taxon>Bacteria</taxon>
        <taxon>Pseudomonadati</taxon>
        <taxon>Bacteroidota</taxon>
        <taxon>Flavobacteriia</taxon>
        <taxon>Flavobacteriales</taxon>
        <taxon>Parvicellaceae</taxon>
        <taxon>Parvicella</taxon>
    </lineage>
</organism>
<dbReference type="KEGG" id="ptan:CRYO30217_02206"/>
<evidence type="ECO:0000256" key="4">
    <source>
        <dbReference type="ARBA" id="ARBA00023136"/>
    </source>
</evidence>
<dbReference type="AlphaFoldDB" id="A0A916JNC7"/>
<evidence type="ECO:0000256" key="3">
    <source>
        <dbReference type="ARBA" id="ARBA00022989"/>
    </source>
</evidence>
<comment type="subcellular location">
    <subcellularLocation>
        <location evidence="1">Membrane</location>
        <topology evidence="1">Multi-pass membrane protein</topology>
    </subcellularLocation>
</comment>
<feature type="transmembrane region" description="Helical" evidence="5">
    <location>
        <begin position="147"/>
        <end position="170"/>
    </location>
</feature>
<feature type="transmembrane region" description="Helical" evidence="5">
    <location>
        <begin position="86"/>
        <end position="106"/>
    </location>
</feature>
<reference evidence="6" key="1">
    <citation type="submission" date="2021-04" db="EMBL/GenBank/DDBJ databases">
        <authorList>
            <person name="Rodrigo-Torres L."/>
            <person name="Arahal R. D."/>
            <person name="Lucena T."/>
        </authorList>
    </citation>
    <scope>NUCLEOTIDE SEQUENCE</scope>
    <source>
        <strain evidence="6">AS29M-1</strain>
    </source>
</reference>
<sequence length="590" mass="65407">MEAKSEHKKLNQLASTAICGNDISSSVLYVSALAIAFAGQYAWITLLIVSLVLFFFRRIYGEVVGALPLNGGAYNALLNTTSKATASFAATLTILSYMATAVISANEAVHYLHHIFDGLPIIIATIGLLGIFAALVIAGISESAKVAIGIFLFHLTSLLILSGFIIFYLTQTGIDTLYNNWHLPLSDNQSIVTAIFFGFAASMLGVSGFESSANFVEEQKKGVFPKTLRNMWIVVSVINPLMALFALSLFSVPVLQGPDYQNTLLVQMGEHVGGQSIAYLIAVDAFLVLSGAVLTSFVGVSGLLERMTLDRIMPPYFLKKNKKNSSYRIIIMFFILCVSVLLITQGQVNLLAGVYTISFLSVMTLFGIGNILLKVRRGMLPRPEKASWVALIFAIIAVVTALIGNILMPPENGLPSNFTVFLYYFIPSMLFIVIMLNRTSLLKVLLNVTNSIFNSIRKRVTSIDRSIQKTIDKINSQEFVFFTKGDDIATLNKVMLYISKNEHTKKMKIVTVINDEVELPKDMSQEIDFLDREYPEIDIEFISEKGEFTPELVQEYSERWNIPVNFMFIGSPSDKFPYRIEELGGVRLII</sequence>
<name>A0A916JNC7_9FLAO</name>
<evidence type="ECO:0000256" key="1">
    <source>
        <dbReference type="ARBA" id="ARBA00004141"/>
    </source>
</evidence>
<dbReference type="PANTHER" id="PTHR43243">
    <property type="entry name" value="INNER MEMBRANE TRANSPORTER YGJI-RELATED"/>
    <property type="match status" value="1"/>
</dbReference>
<feature type="transmembrane region" description="Helical" evidence="5">
    <location>
        <begin position="385"/>
        <end position="408"/>
    </location>
</feature>
<feature type="transmembrane region" description="Helical" evidence="5">
    <location>
        <begin position="420"/>
        <end position="437"/>
    </location>
</feature>
<gene>
    <name evidence="6" type="ORF">CRYO30217_02206</name>
</gene>
<proteinExistence type="predicted"/>
<evidence type="ECO:0000313" key="6">
    <source>
        <dbReference type="EMBL" id="CAG5083472.1"/>
    </source>
</evidence>
<evidence type="ECO:0000313" key="7">
    <source>
        <dbReference type="Proteomes" id="UP000683507"/>
    </source>
</evidence>
<feature type="transmembrane region" description="Helical" evidence="5">
    <location>
        <begin position="325"/>
        <end position="344"/>
    </location>
</feature>
<feature type="transmembrane region" description="Helical" evidence="5">
    <location>
        <begin position="276"/>
        <end position="304"/>
    </location>
</feature>
<accession>A0A916JNC7</accession>
<dbReference type="GO" id="GO:0016020">
    <property type="term" value="C:membrane"/>
    <property type="evidence" value="ECO:0007669"/>
    <property type="project" value="UniProtKB-SubCell"/>
</dbReference>
<feature type="transmembrane region" description="Helical" evidence="5">
    <location>
        <begin position="190"/>
        <end position="209"/>
    </location>
</feature>
<dbReference type="Pfam" id="PF13520">
    <property type="entry name" value="AA_permease_2"/>
    <property type="match status" value="1"/>
</dbReference>
<dbReference type="GO" id="GO:0015171">
    <property type="term" value="F:amino acid transmembrane transporter activity"/>
    <property type="evidence" value="ECO:0007669"/>
    <property type="project" value="TreeGrafter"/>
</dbReference>
<protein>
    <recommendedName>
        <fullName evidence="8">APC family permease</fullName>
    </recommendedName>
</protein>
<dbReference type="RefSeq" id="WP_258542437.1">
    <property type="nucleotide sequence ID" value="NZ_OU015584.1"/>
</dbReference>
<dbReference type="InterPro" id="IPR002293">
    <property type="entry name" value="AA/rel_permease1"/>
</dbReference>
<keyword evidence="4 5" id="KW-0472">Membrane</keyword>
<feature type="transmembrane region" description="Helical" evidence="5">
    <location>
        <begin position="118"/>
        <end position="140"/>
    </location>
</feature>
<feature type="transmembrane region" description="Helical" evidence="5">
    <location>
        <begin position="32"/>
        <end position="56"/>
    </location>
</feature>
<evidence type="ECO:0000256" key="2">
    <source>
        <dbReference type="ARBA" id="ARBA00022692"/>
    </source>
</evidence>
<feature type="transmembrane region" description="Helical" evidence="5">
    <location>
        <begin position="230"/>
        <end position="256"/>
    </location>
</feature>
<keyword evidence="2 5" id="KW-0812">Transmembrane</keyword>
<dbReference type="PANTHER" id="PTHR43243:SF11">
    <property type="entry name" value="AMINO ACID PERMEASE_ SLC12A DOMAIN-CONTAINING PROTEIN"/>
    <property type="match status" value="1"/>
</dbReference>
<evidence type="ECO:0008006" key="8">
    <source>
        <dbReference type="Google" id="ProtNLM"/>
    </source>
</evidence>
<keyword evidence="3 5" id="KW-1133">Transmembrane helix</keyword>
<keyword evidence="7" id="KW-1185">Reference proteome</keyword>
<dbReference type="EMBL" id="OU015584">
    <property type="protein sequence ID" value="CAG5083472.1"/>
    <property type="molecule type" value="Genomic_DNA"/>
</dbReference>
<evidence type="ECO:0000256" key="5">
    <source>
        <dbReference type="SAM" id="Phobius"/>
    </source>
</evidence>
<dbReference type="Gene3D" id="1.20.1740.10">
    <property type="entry name" value="Amino acid/polyamine transporter I"/>
    <property type="match status" value="1"/>
</dbReference>
<dbReference type="Proteomes" id="UP000683507">
    <property type="component" value="Chromosome"/>
</dbReference>
<feature type="transmembrane region" description="Helical" evidence="5">
    <location>
        <begin position="350"/>
        <end position="373"/>
    </location>
</feature>